<feature type="compositionally biased region" description="Basic and acidic residues" evidence="1">
    <location>
        <begin position="1"/>
        <end position="10"/>
    </location>
</feature>
<evidence type="ECO:0000313" key="2">
    <source>
        <dbReference type="EMBL" id="ELQ69222.1"/>
    </source>
</evidence>
<gene>
    <name evidence="2" type="ORF">OOW_P131scaffold00178g13</name>
</gene>
<organism>
    <name type="scientific">Pyricularia oryzae (strain P131)</name>
    <name type="common">Rice blast fungus</name>
    <name type="synonym">Magnaporthe oryzae</name>
    <dbReference type="NCBI Taxonomy" id="1143193"/>
    <lineage>
        <taxon>Eukaryota</taxon>
        <taxon>Fungi</taxon>
        <taxon>Dikarya</taxon>
        <taxon>Ascomycota</taxon>
        <taxon>Pezizomycotina</taxon>
        <taxon>Sordariomycetes</taxon>
        <taxon>Sordariomycetidae</taxon>
        <taxon>Magnaporthales</taxon>
        <taxon>Pyriculariaceae</taxon>
        <taxon>Pyricularia</taxon>
    </lineage>
</organism>
<dbReference type="AlphaFoldDB" id="L7JLW3"/>
<feature type="compositionally biased region" description="Basic and acidic residues" evidence="1">
    <location>
        <begin position="92"/>
        <end position="103"/>
    </location>
</feature>
<accession>L7JLW3</accession>
<proteinExistence type="predicted"/>
<evidence type="ECO:0000256" key="1">
    <source>
        <dbReference type="SAM" id="MobiDB-lite"/>
    </source>
</evidence>
<sequence length="478" mass="53966">MPGQRRRQEVPIESSWRMVEGEHDSFDTSIVPDDEDLYLSSQPSQLSSGSQGQSFGNSQDDSLQSFLSKAEDEQVILRSPFRPSVPSSIRHPSRETVKHRSPDPEFVMPSVEIDSPRRGGTRSSAHARSVEKTFLRRRQVADEPSGLRHEYDQRHAQDGQPGLGDKLGQSLPSAVLNESFEEVLEKSANGVSLPMEMKRSEASIRDLRTMVRYSNLQSKEELVLEFDGFIDTAKVASNNLQRFNTHVGSAVDSVISINRWTSRYIDSLSTDRGSQGWIQDFAHWAFSPFQPAVFSERVLLDKYVEHTALVSEKIADLIVEAQAVLRTLSKAEDHLGIIYDFVTRTQKSVQSRKDDILWTLWTLVGANNKHLHNLNGQLSLLKKVDAQRSSAVRQVSDLITELEKIQAGLDDLRDRVAEPEVARVSGKTDIPLRVHIETIDRGVERLELARNRIRALENERIAQVLARNPKKDKMIDST</sequence>
<name>L7JLW3_PYRO1</name>
<protein>
    <submittedName>
        <fullName evidence="2">Uncharacterized protein</fullName>
    </submittedName>
</protein>
<dbReference type="EMBL" id="JH795540">
    <property type="protein sequence ID" value="ELQ69222.1"/>
    <property type="molecule type" value="Genomic_DNA"/>
</dbReference>
<feature type="region of interest" description="Disordered" evidence="1">
    <location>
        <begin position="1"/>
        <end position="167"/>
    </location>
</feature>
<feature type="compositionally biased region" description="Basic and acidic residues" evidence="1">
    <location>
        <begin position="128"/>
        <end position="157"/>
    </location>
</feature>
<feature type="compositionally biased region" description="Low complexity" evidence="1">
    <location>
        <begin position="38"/>
        <end position="62"/>
    </location>
</feature>
<reference evidence="2" key="1">
    <citation type="journal article" date="2012" name="PLoS Genet.">
        <title>Comparative analysis of the genomes of two field isolates of the rice blast fungus Magnaporthe oryzae.</title>
        <authorList>
            <person name="Xue M."/>
            <person name="Yang J."/>
            <person name="Li Z."/>
            <person name="Hu S."/>
            <person name="Yao N."/>
            <person name="Dean R.A."/>
            <person name="Zhao W."/>
            <person name="Shen M."/>
            <person name="Zhang H."/>
            <person name="Li C."/>
            <person name="Liu L."/>
            <person name="Cao L."/>
            <person name="Xu X."/>
            <person name="Xing Y."/>
            <person name="Hsiang T."/>
            <person name="Zhang Z."/>
            <person name="Xu J.R."/>
            <person name="Peng Y.L."/>
        </authorList>
    </citation>
    <scope>NUCLEOTIDE SEQUENCE [LARGE SCALE GENOMIC DNA]</scope>
    <source>
        <strain evidence="2">P131</strain>
    </source>
</reference>